<evidence type="ECO:0000259" key="9">
    <source>
        <dbReference type="Pfam" id="PF00759"/>
    </source>
</evidence>
<evidence type="ECO:0000256" key="8">
    <source>
        <dbReference type="RuleBase" id="RU361166"/>
    </source>
</evidence>
<feature type="domain" description="Glycoside hydrolase family 9" evidence="9">
    <location>
        <begin position="123"/>
        <end position="578"/>
    </location>
</feature>
<evidence type="ECO:0000256" key="7">
    <source>
        <dbReference type="PROSITE-ProRule" id="PRU10060"/>
    </source>
</evidence>
<dbReference type="EC" id="3.2.1.4" evidence="8"/>
<accession>A0A8A4TS41</accession>
<comment type="similarity">
    <text evidence="1 6 8">Belongs to the glycosyl hydrolase 9 (cellulase E) family.</text>
</comment>
<feature type="active site" evidence="7">
    <location>
        <position position="557"/>
    </location>
</feature>
<gene>
    <name evidence="11" type="ORF">J3U87_05165</name>
</gene>
<dbReference type="AlphaFoldDB" id="A0A8A4TS41"/>
<organism evidence="11 12">
    <name type="scientific">Sulfidibacter corallicola</name>
    <dbReference type="NCBI Taxonomy" id="2818388"/>
    <lineage>
        <taxon>Bacteria</taxon>
        <taxon>Pseudomonadati</taxon>
        <taxon>Acidobacteriota</taxon>
        <taxon>Holophagae</taxon>
        <taxon>Acanthopleuribacterales</taxon>
        <taxon>Acanthopleuribacteraceae</taxon>
        <taxon>Sulfidibacter</taxon>
    </lineage>
</organism>
<feature type="active site" evidence="6">
    <location>
        <position position="511"/>
    </location>
</feature>
<dbReference type="InterPro" id="IPR033126">
    <property type="entry name" value="Glyco_hydro_9_Asp/Glu_AS"/>
</dbReference>
<evidence type="ECO:0000313" key="11">
    <source>
        <dbReference type="EMBL" id="QTD51841.1"/>
    </source>
</evidence>
<dbReference type="EMBL" id="CP071793">
    <property type="protein sequence ID" value="QTD51841.1"/>
    <property type="molecule type" value="Genomic_DNA"/>
</dbReference>
<name>A0A8A4TS41_SULCO</name>
<dbReference type="InterPro" id="IPR013783">
    <property type="entry name" value="Ig-like_fold"/>
</dbReference>
<dbReference type="Proteomes" id="UP000663929">
    <property type="component" value="Chromosome"/>
</dbReference>
<dbReference type="InterPro" id="IPR004197">
    <property type="entry name" value="Cellulase_Ig-like"/>
</dbReference>
<dbReference type="Pfam" id="PF00759">
    <property type="entry name" value="Glyco_hydro_9"/>
    <property type="match status" value="1"/>
</dbReference>
<dbReference type="InterPro" id="IPR012341">
    <property type="entry name" value="6hp_glycosidase-like_sf"/>
</dbReference>
<dbReference type="KEGG" id="scor:J3U87_05165"/>
<reference evidence="11" key="1">
    <citation type="submission" date="2021-03" db="EMBL/GenBank/DDBJ databases">
        <title>Acanthopleuribacteraceae sp. M133.</title>
        <authorList>
            <person name="Wang G."/>
        </authorList>
    </citation>
    <scope>NUCLEOTIDE SEQUENCE</scope>
    <source>
        <strain evidence="11">M133</strain>
    </source>
</reference>
<keyword evidence="4 6" id="KW-0326">Glycosidase</keyword>
<keyword evidence="12" id="KW-1185">Reference proteome</keyword>
<dbReference type="Gene3D" id="1.50.10.10">
    <property type="match status" value="1"/>
</dbReference>
<dbReference type="PANTHER" id="PTHR22298">
    <property type="entry name" value="ENDO-1,4-BETA-GLUCANASE"/>
    <property type="match status" value="1"/>
</dbReference>
<evidence type="ECO:0000256" key="2">
    <source>
        <dbReference type="ARBA" id="ARBA00022801"/>
    </source>
</evidence>
<dbReference type="Gene3D" id="2.60.40.10">
    <property type="entry name" value="Immunoglobulins"/>
    <property type="match status" value="1"/>
</dbReference>
<proteinExistence type="inferred from homology"/>
<dbReference type="Pfam" id="PF02927">
    <property type="entry name" value="CelD_N"/>
    <property type="match status" value="1"/>
</dbReference>
<comment type="catalytic activity">
    <reaction evidence="8">
        <text>Endohydrolysis of (1-&gt;4)-beta-D-glucosidic linkages in cellulose, lichenin and cereal beta-D-glucans.</text>
        <dbReference type="EC" id="3.2.1.4"/>
    </reaction>
</comment>
<keyword evidence="3 6" id="KW-0119">Carbohydrate metabolism</keyword>
<dbReference type="RefSeq" id="WP_237381961.1">
    <property type="nucleotide sequence ID" value="NZ_CP071793.1"/>
</dbReference>
<dbReference type="InterPro" id="IPR014756">
    <property type="entry name" value="Ig_E-set"/>
</dbReference>
<evidence type="ECO:0000313" key="12">
    <source>
        <dbReference type="Proteomes" id="UP000663929"/>
    </source>
</evidence>
<protein>
    <recommendedName>
        <fullName evidence="8">Endoglucanase</fullName>
        <ecNumber evidence="8">3.2.1.4</ecNumber>
    </recommendedName>
</protein>
<dbReference type="InterPro" id="IPR018221">
    <property type="entry name" value="Glyco_hydro_9_His_AS"/>
</dbReference>
<dbReference type="GO" id="GO:0008810">
    <property type="term" value="F:cellulase activity"/>
    <property type="evidence" value="ECO:0007669"/>
    <property type="project" value="UniProtKB-EC"/>
</dbReference>
<keyword evidence="5 6" id="KW-0624">Polysaccharide degradation</keyword>
<keyword evidence="8" id="KW-0136">Cellulose degradation</keyword>
<dbReference type="PROSITE" id="PS00592">
    <property type="entry name" value="GH9_2"/>
    <property type="match status" value="1"/>
</dbReference>
<dbReference type="CDD" id="cd02850">
    <property type="entry name" value="E_set_Cellulase_N"/>
    <property type="match status" value="1"/>
</dbReference>
<feature type="active site" evidence="7">
    <location>
        <position position="566"/>
    </location>
</feature>
<evidence type="ECO:0000256" key="6">
    <source>
        <dbReference type="PROSITE-ProRule" id="PRU10059"/>
    </source>
</evidence>
<evidence type="ECO:0000259" key="10">
    <source>
        <dbReference type="Pfam" id="PF02927"/>
    </source>
</evidence>
<dbReference type="InterPro" id="IPR001701">
    <property type="entry name" value="Glyco_hydro_9"/>
</dbReference>
<dbReference type="PROSITE" id="PS00698">
    <property type="entry name" value="GH9_3"/>
    <property type="match status" value="1"/>
</dbReference>
<keyword evidence="2 6" id="KW-0378">Hydrolase</keyword>
<evidence type="ECO:0000256" key="4">
    <source>
        <dbReference type="ARBA" id="ARBA00023295"/>
    </source>
</evidence>
<dbReference type="SUPFAM" id="SSF81296">
    <property type="entry name" value="E set domains"/>
    <property type="match status" value="1"/>
</dbReference>
<dbReference type="SUPFAM" id="SSF48208">
    <property type="entry name" value="Six-hairpin glycosidases"/>
    <property type="match status" value="1"/>
</dbReference>
<feature type="domain" description="Cellulase Ig-like" evidence="10">
    <location>
        <begin position="33"/>
        <end position="107"/>
    </location>
</feature>
<dbReference type="InterPro" id="IPR008928">
    <property type="entry name" value="6-hairpin_glycosidase_sf"/>
</dbReference>
<dbReference type="GO" id="GO:0030245">
    <property type="term" value="P:cellulose catabolic process"/>
    <property type="evidence" value="ECO:0007669"/>
    <property type="project" value="UniProtKB-KW"/>
</dbReference>
<evidence type="ECO:0000256" key="1">
    <source>
        <dbReference type="ARBA" id="ARBA00007072"/>
    </source>
</evidence>
<evidence type="ECO:0000256" key="5">
    <source>
        <dbReference type="ARBA" id="ARBA00023326"/>
    </source>
</evidence>
<sequence length="590" mass="64092">MSPRLVGLLVILGFVSGVSVLGMDRSGGGDLARIFLNQIGFHPEGEKRALAIGAEREPFRVVDESGRVVFEGMLGAASFWPYSGQHMRCADFSAVTKSGRYRLKLKSGTTSHPFRIAEDIFRPVLTAAIKAYYFNRSGTAVSTALGGAWARAAGHPDTRVVVHASAAEPHRPAGTVLASSGGWYDAGDYNKYTVNSAFAMAVLLLALERDPHFYADLEVAIPERDNELPDLLDEVLYNLDWLLTMQDPTDGGVYHKLSVTHFEGVVMPRDAVKTRYLFAKNTGAALTFAAVTALASRVLASYPGEATRVRRCRAAARAAWRWARTHPDRPFVQPEGVITGPYIYDHEDFRDEWAWAAAELFLAEGDRAYLDAVSWSETDGGVPSWDYVAPLAWLSLAFAEEVPSELAALAASRLLASGERLRDQAHHSAARVAMGAYACRFEEGAGEADFSWGSNGMAGAQGMVLMAALRLTGDPSFREAALANLDYLLGRNSLDLCFVTGFGTRSPRQIHHRPSQADDVEAPVPGFLVGGPHAGRQDLVHCPVPYPSALPALAYLDHECSYATNEVTINWNATFIFLAGALEADHRMGL</sequence>
<evidence type="ECO:0000256" key="3">
    <source>
        <dbReference type="ARBA" id="ARBA00023277"/>
    </source>
</evidence>